<dbReference type="Proteomes" id="UP000235786">
    <property type="component" value="Unassembled WGS sequence"/>
</dbReference>
<feature type="compositionally biased region" description="Low complexity" evidence="1">
    <location>
        <begin position="86"/>
        <end position="104"/>
    </location>
</feature>
<reference evidence="4 5" key="1">
    <citation type="submission" date="2016-04" db="EMBL/GenBank/DDBJ databases">
        <title>A degradative enzymes factory behind the ericoid mycorrhizal symbiosis.</title>
        <authorList>
            <consortium name="DOE Joint Genome Institute"/>
            <person name="Martino E."/>
            <person name="Morin E."/>
            <person name="Grelet G."/>
            <person name="Kuo A."/>
            <person name="Kohler A."/>
            <person name="Daghino S."/>
            <person name="Barry K."/>
            <person name="Choi C."/>
            <person name="Cichocki N."/>
            <person name="Clum A."/>
            <person name="Copeland A."/>
            <person name="Hainaut M."/>
            <person name="Haridas S."/>
            <person name="Labutti K."/>
            <person name="Lindquist E."/>
            <person name="Lipzen A."/>
            <person name="Khouja H.-R."/>
            <person name="Murat C."/>
            <person name="Ohm R."/>
            <person name="Olson A."/>
            <person name="Spatafora J."/>
            <person name="Veneault-Fourrey C."/>
            <person name="Henrissat B."/>
            <person name="Grigoriev I."/>
            <person name="Martin F."/>
            <person name="Perotto S."/>
        </authorList>
    </citation>
    <scope>NUCLEOTIDE SEQUENCE [LARGE SCALE GENOMIC DNA]</scope>
    <source>
        <strain evidence="4 5">F</strain>
    </source>
</reference>
<name>A0A2J6RIC8_HYAVF</name>
<proteinExistence type="predicted"/>
<evidence type="ECO:0000259" key="3">
    <source>
        <dbReference type="Pfam" id="PF24866"/>
    </source>
</evidence>
<evidence type="ECO:0000256" key="1">
    <source>
        <dbReference type="SAM" id="MobiDB-lite"/>
    </source>
</evidence>
<feature type="region of interest" description="Disordered" evidence="1">
    <location>
        <begin position="28"/>
        <end position="116"/>
    </location>
</feature>
<evidence type="ECO:0000313" key="5">
    <source>
        <dbReference type="Proteomes" id="UP000235786"/>
    </source>
</evidence>
<evidence type="ECO:0000256" key="2">
    <source>
        <dbReference type="SAM" id="SignalP"/>
    </source>
</evidence>
<dbReference type="Pfam" id="PF24866">
    <property type="entry name" value="DUF7732"/>
    <property type="match status" value="2"/>
</dbReference>
<feature type="compositionally biased region" description="Gly residues" evidence="1">
    <location>
        <begin position="59"/>
        <end position="85"/>
    </location>
</feature>
<gene>
    <name evidence="4" type="ORF">L207DRAFT_567952</name>
</gene>
<dbReference type="EMBL" id="KZ613948">
    <property type="protein sequence ID" value="PMD38265.1"/>
    <property type="molecule type" value="Genomic_DNA"/>
</dbReference>
<dbReference type="InterPro" id="IPR056634">
    <property type="entry name" value="DUF7732"/>
</dbReference>
<feature type="compositionally biased region" description="Basic and acidic residues" evidence="1">
    <location>
        <begin position="35"/>
        <end position="45"/>
    </location>
</feature>
<keyword evidence="2" id="KW-0732">Signal</keyword>
<feature type="domain" description="DUF7732" evidence="3">
    <location>
        <begin position="201"/>
        <end position="270"/>
    </location>
</feature>
<evidence type="ECO:0000313" key="4">
    <source>
        <dbReference type="EMBL" id="PMD38265.1"/>
    </source>
</evidence>
<feature type="domain" description="DUF7732" evidence="3">
    <location>
        <begin position="122"/>
        <end position="185"/>
    </location>
</feature>
<dbReference type="PANTHER" id="PTHR42091">
    <property type="entry name" value="CONSERVED GLYCINE-RICH PROTEIN (AFU_ORTHOLOGUE AFUA_7G02440)"/>
    <property type="match status" value="1"/>
</dbReference>
<dbReference type="STRING" id="1149755.A0A2J6RIC8"/>
<protein>
    <recommendedName>
        <fullName evidence="3">DUF7732 domain-containing protein</fullName>
    </recommendedName>
</protein>
<sequence>MKFFSTCTVAILLLSNTPTLAYPQPVTDIQSVSTPEREPFERDNSVSEDMNDLWKRKGGGGGGGRGGSGSSGSSGSSAGKGGSGSSGSSSSGSVPKGSSASNSGGTTKQGSGVTPNYGGGRYYGGGATTPYTAGSRSPLGIVAVPLAFGAGALAFYPGLWLYGAYAYPYSHPYTFHNRTAHNTTNTTTETRDLHFDIEIRQDTGEEETKPVTCLCAMYAECGCDDNGNTTFLDSLIGDGTYSNLNLSLVNVADINGTSTIVLNGTLPNGTTAAGGTEDAFDSAAMRTIIQASGFWPMITLVGFTVFMV</sequence>
<feature type="signal peptide" evidence="2">
    <location>
        <begin position="1"/>
        <end position="21"/>
    </location>
</feature>
<dbReference type="OrthoDB" id="5425547at2759"/>
<organism evidence="4 5">
    <name type="scientific">Hyaloscypha variabilis (strain UAMH 11265 / GT02V1 / F)</name>
    <name type="common">Meliniomyces variabilis</name>
    <dbReference type="NCBI Taxonomy" id="1149755"/>
    <lineage>
        <taxon>Eukaryota</taxon>
        <taxon>Fungi</taxon>
        <taxon>Dikarya</taxon>
        <taxon>Ascomycota</taxon>
        <taxon>Pezizomycotina</taxon>
        <taxon>Leotiomycetes</taxon>
        <taxon>Helotiales</taxon>
        <taxon>Hyaloscyphaceae</taxon>
        <taxon>Hyaloscypha</taxon>
        <taxon>Hyaloscypha variabilis</taxon>
    </lineage>
</organism>
<feature type="chain" id="PRO_5014448485" description="DUF7732 domain-containing protein" evidence="2">
    <location>
        <begin position="22"/>
        <end position="308"/>
    </location>
</feature>
<dbReference type="AlphaFoldDB" id="A0A2J6RIC8"/>
<dbReference type="PANTHER" id="PTHR42091:SF1">
    <property type="entry name" value="CONSERVED GLYCINE-RICH PROTEIN (AFU_ORTHOLOGUE AFUA_7G02440)"/>
    <property type="match status" value="1"/>
</dbReference>
<accession>A0A2J6RIC8</accession>
<keyword evidence="5" id="KW-1185">Reference proteome</keyword>